<dbReference type="PROSITE" id="PS51845">
    <property type="entry name" value="PDEASE_I_2"/>
    <property type="match status" value="1"/>
</dbReference>
<feature type="compositionally biased region" description="Basic residues" evidence="4">
    <location>
        <begin position="1219"/>
        <end position="1230"/>
    </location>
</feature>
<protein>
    <recommendedName>
        <fullName evidence="3">Phosphodiesterase</fullName>
        <ecNumber evidence="3">3.1.4.-</ecNumber>
    </recommendedName>
</protein>
<name>A0ABQ7S9F6_9ACAR</name>
<feature type="compositionally biased region" description="Low complexity" evidence="4">
    <location>
        <begin position="340"/>
        <end position="357"/>
    </location>
</feature>
<dbReference type="Gene3D" id="1.10.1300.10">
    <property type="entry name" value="3'5'-cyclic nucleotide phosphodiesterase, catalytic domain"/>
    <property type="match status" value="2"/>
</dbReference>
<feature type="compositionally biased region" description="Low complexity" evidence="4">
    <location>
        <begin position="1070"/>
        <end position="1090"/>
    </location>
</feature>
<feature type="region of interest" description="Disordered" evidence="4">
    <location>
        <begin position="1044"/>
        <end position="1101"/>
    </location>
</feature>
<feature type="region of interest" description="Disordered" evidence="4">
    <location>
        <begin position="1411"/>
        <end position="1475"/>
    </location>
</feature>
<dbReference type="EC" id="3.1.4.-" evidence="3"/>
<sequence length="1628" mass="180541">MKVDLINTYFISSNKLMSHNVIVGTNEQHIGHDHNGLLARAESACHTARIKAASYRLTITNPLVLEIVQCRKFHAIFPNQAAAGLFLTVTLNNHFSLSRGDIDNLNNNKNSIGFSTAEMIPWLRRAARRTHRQTSTAATSISASSTNRNISNENIILQAHTLPQSVEEPTSSELSQQQSANNGDNNSSDGINNNDSSDDSNSDVDCLRSSKTKSKLRFQSREKRGNKHQMATMQPFKQKSIKHKRRGSRSRRSTDQALHSGRRTSRQMVTGRGNTSRSGGSHTTLLASLMSAVLPHERRSISKATPSTLAKTSTTSTLEEQCPMKSQLTARSAPALDRLTTTSVPSSSGATGTSTGRTQRRLRALASRWCAAPNKLVSQLARRSPSATTPTMRAPIPSEPRELIFEPRPSDETRRLFLTSQIAKTITTSNVCSEQQQQQHFVSHPISSTPTMGDLELCPAQGTNSKLGGGAEAAGPFLPLQKSQYFAIPVNVSNGRMRTRLQLSDQSQLERAVDQHQQYVRLAISRSRSMRHVQLLKECNAQTMGLIEHDHDDRKGRLSDITTTQAQEQQRQQDQQRKPKLKLKLELSDALLDSAYEDATVGPFLRHHTLNWAFNTFTFDAMCGGRSLSHLLRHLFAHYNLYETFSLDPVMALKCFTLLERHYHATNPYHNVIHAADVTQAMHCFLQEAPILAHIRPIDILCSLLAAACHDLDHPGLNQDFLHSTQHPLCHLYELYPDNLPGLVWKEMCQYLRNLILATDIAHQTYYLEHFKKLLANKKQFSMHNEDQKCLVLQIALKCADLGNPCRPWILSRLWSEQICREFYRQGTFEQQLGLKLSPWCQKNVTSIAKIQTGFFKTIVRPLFDMWHEFLQSPLTTLLMNNFEYNLERWQDALNIEDKINTKLRRRDSITYHNISNNNKSTQLNEHRHQRERSPLLWNDYYAFLRSGDRQSIKESLLRPLVKPKHLSELEKAQWNPKIERLKHRNSVQDISRPPRAFMWSSLVDLNPSRIVVMCDLSESLLSAYITSDEVCDLSHSDKLTKFRQRKSITQRDRSSSSCQQQEGQHGFCSRQQQSSVSSQSVPPSSIPSSTDEGNQRDQHHHTSHIISSCCDQKQCTKCPSKARYVTGISIGKATSSSTSAPQGRLCYVPPHSSGRLAKTNNQPSTAMHHETLPTKSISGTRTTSRNSGANVIATNNGMSIGNSGSATSQCLLGMARGHHVHHTTTRHRKVDPSLSSSSSLSPSTTTTATTTSACSQQSSSMVHHRSAASGRIALSPIDDDSNTDDSNRPSPCLRTSASSPSFSACSPLSSSCESPIIDRSSRVLRVSGIGCASASGGGGNGSVGAAGISSVASASSMQHQQHQQQQHHHHHHRHHHHHHHRRQNSPTSGTSTALDASVLGTTSIGVTNIGQRHASRSCSSSTSSLSSASSSSPSNYILSRRRESDPGQQLGRFTSRNRSESESPCDDSDDADTVIGGGAKNYRMVDNIANLTDVLASRGSSSSSAGQAAHAQKQLTAAGALMALLQCRNTRRYHRRRSSLPACLPLRRSSYPTDEERTGTRIASSSSSHRNQSHSNHRTRRRHFHSDFCRLAPLMTNSASLLLAGGTNNNQLQQHSGAESCDDSSTR</sequence>
<feature type="region of interest" description="Disordered" evidence="4">
    <location>
        <begin position="164"/>
        <end position="282"/>
    </location>
</feature>
<feature type="region of interest" description="Disordered" evidence="4">
    <location>
        <begin position="1134"/>
        <end position="1156"/>
    </location>
</feature>
<feature type="compositionally biased region" description="Basic residues" evidence="4">
    <location>
        <begin position="1572"/>
        <end position="1584"/>
    </location>
</feature>
<evidence type="ECO:0000256" key="1">
    <source>
        <dbReference type="ARBA" id="ARBA00022723"/>
    </source>
</evidence>
<keyword evidence="7" id="KW-1185">Reference proteome</keyword>
<dbReference type="InterPro" id="IPR036971">
    <property type="entry name" value="PDEase_catalytic_dom_sf"/>
</dbReference>
<feature type="compositionally biased region" description="Low complexity" evidence="4">
    <location>
        <begin position="302"/>
        <end position="318"/>
    </location>
</feature>
<feature type="compositionally biased region" description="Basic residues" evidence="4">
    <location>
        <begin position="239"/>
        <end position="251"/>
    </location>
</feature>
<feature type="compositionally biased region" description="Low complexity" evidence="4">
    <location>
        <begin position="1346"/>
        <end position="1365"/>
    </location>
</feature>
<comment type="cofactor">
    <cofactor evidence="3">
        <name>a divalent metal cation</name>
        <dbReference type="ChEBI" id="CHEBI:60240"/>
    </cofactor>
    <text evidence="3">Binds 2 divalent metal cations per subunit. Site 1 may preferentially bind zinc ions, while site 2 has a preference for magnesium and/or manganese ions.</text>
</comment>
<accession>A0ABQ7S9F6</accession>
<dbReference type="InterPro" id="IPR002073">
    <property type="entry name" value="PDEase_catalytic_dom"/>
</dbReference>
<evidence type="ECO:0000259" key="5">
    <source>
        <dbReference type="PROSITE" id="PS51845"/>
    </source>
</evidence>
<dbReference type="Proteomes" id="UP000825002">
    <property type="component" value="Unassembled WGS sequence"/>
</dbReference>
<feature type="compositionally biased region" description="Acidic residues" evidence="4">
    <location>
        <begin position="1464"/>
        <end position="1473"/>
    </location>
</feature>
<dbReference type="SUPFAM" id="SSF109604">
    <property type="entry name" value="HD-domain/PDEase-like"/>
    <property type="match status" value="1"/>
</dbReference>
<dbReference type="PROSITE" id="PS00126">
    <property type="entry name" value="PDEASE_I_1"/>
    <property type="match status" value="1"/>
</dbReference>
<feature type="region of interest" description="Disordered" evidence="4">
    <location>
        <begin position="1334"/>
        <end position="1394"/>
    </location>
</feature>
<feature type="compositionally biased region" description="Polar residues" evidence="4">
    <location>
        <begin position="164"/>
        <end position="180"/>
    </location>
</feature>
<evidence type="ECO:0000313" key="6">
    <source>
        <dbReference type="EMBL" id="KAG9510037.1"/>
    </source>
</evidence>
<evidence type="ECO:0000256" key="3">
    <source>
        <dbReference type="RuleBase" id="RU363067"/>
    </source>
</evidence>
<evidence type="ECO:0000256" key="4">
    <source>
        <dbReference type="SAM" id="MobiDB-lite"/>
    </source>
</evidence>
<feature type="compositionally biased region" description="Gly residues" evidence="4">
    <location>
        <begin position="1336"/>
        <end position="1345"/>
    </location>
</feature>
<feature type="compositionally biased region" description="Basic residues" evidence="4">
    <location>
        <begin position="1366"/>
        <end position="1384"/>
    </location>
</feature>
<dbReference type="InterPro" id="IPR023088">
    <property type="entry name" value="PDEase"/>
</dbReference>
<feature type="region of interest" description="Disordered" evidence="4">
    <location>
        <begin position="1550"/>
        <end position="1584"/>
    </location>
</feature>
<feature type="compositionally biased region" description="Low complexity" evidence="4">
    <location>
        <begin position="1417"/>
        <end position="1435"/>
    </location>
</feature>
<evidence type="ECO:0000256" key="2">
    <source>
        <dbReference type="ARBA" id="ARBA00022801"/>
    </source>
</evidence>
<feature type="compositionally biased region" description="Low complexity" evidence="4">
    <location>
        <begin position="270"/>
        <end position="282"/>
    </location>
</feature>
<comment type="similarity">
    <text evidence="3">Belongs to the cyclic nucleotide phosphodiesterase family.</text>
</comment>
<dbReference type="PRINTS" id="PR00387">
    <property type="entry name" value="PDIESTERASE1"/>
</dbReference>
<gene>
    <name evidence="6" type="primary">Pde7b</name>
    <name evidence="6" type="ORF">GZH46_01428</name>
</gene>
<feature type="compositionally biased region" description="Low complexity" evidence="4">
    <location>
        <begin position="181"/>
        <end position="195"/>
    </location>
</feature>
<feature type="domain" description="PDEase" evidence="5">
    <location>
        <begin position="592"/>
        <end position="897"/>
    </location>
</feature>
<feature type="compositionally biased region" description="Low complexity" evidence="4">
    <location>
        <begin position="1233"/>
        <end position="1261"/>
    </location>
</feature>
<organism evidence="6 7">
    <name type="scientific">Fragariocoptes setiger</name>
    <dbReference type="NCBI Taxonomy" id="1670756"/>
    <lineage>
        <taxon>Eukaryota</taxon>
        <taxon>Metazoa</taxon>
        <taxon>Ecdysozoa</taxon>
        <taxon>Arthropoda</taxon>
        <taxon>Chelicerata</taxon>
        <taxon>Arachnida</taxon>
        <taxon>Acari</taxon>
        <taxon>Acariformes</taxon>
        <taxon>Trombidiformes</taxon>
        <taxon>Prostigmata</taxon>
        <taxon>Eupodina</taxon>
        <taxon>Eriophyoidea</taxon>
        <taxon>Phytoptidae</taxon>
        <taxon>Fragariocoptes</taxon>
    </lineage>
</organism>
<reference evidence="6 7" key="1">
    <citation type="submission" date="2020-10" db="EMBL/GenBank/DDBJ databases">
        <authorList>
            <person name="Klimov P.B."/>
            <person name="Dyachkov S.M."/>
            <person name="Chetverikov P.E."/>
        </authorList>
    </citation>
    <scope>NUCLEOTIDE SEQUENCE [LARGE SCALE GENOMIC DNA]</scope>
    <source>
        <strain evidence="6">BMOC 18-1129-001#AD2665</strain>
        <tissue evidence="6">Entire mites</tissue>
    </source>
</reference>
<keyword evidence="2 3" id="KW-0378">Hydrolase</keyword>
<dbReference type="SMART" id="SM00471">
    <property type="entry name" value="HDc"/>
    <property type="match status" value="1"/>
</dbReference>
<dbReference type="InterPro" id="IPR023174">
    <property type="entry name" value="PDEase_CS"/>
</dbReference>
<dbReference type="PANTHER" id="PTHR11347">
    <property type="entry name" value="CYCLIC NUCLEOTIDE PHOSPHODIESTERASE"/>
    <property type="match status" value="1"/>
</dbReference>
<feature type="region of interest" description="Disordered" evidence="4">
    <location>
        <begin position="1219"/>
        <end position="1312"/>
    </location>
</feature>
<feature type="compositionally biased region" description="Polar residues" evidence="4">
    <location>
        <begin position="1385"/>
        <end position="1394"/>
    </location>
</feature>
<proteinExistence type="inferred from homology"/>
<comment type="caution">
    <text evidence="6">The sequence shown here is derived from an EMBL/GenBank/DDBJ whole genome shotgun (WGS) entry which is preliminary data.</text>
</comment>
<dbReference type="InterPro" id="IPR003607">
    <property type="entry name" value="HD/PDEase_dom"/>
</dbReference>
<feature type="region of interest" description="Disordered" evidence="4">
    <location>
        <begin position="298"/>
        <end position="359"/>
    </location>
</feature>
<dbReference type="Pfam" id="PF00233">
    <property type="entry name" value="PDEase_I"/>
    <property type="match status" value="2"/>
</dbReference>
<feature type="compositionally biased region" description="Low complexity" evidence="4">
    <location>
        <begin position="1297"/>
        <end position="1312"/>
    </location>
</feature>
<keyword evidence="1 3" id="KW-0479">Metal-binding</keyword>
<dbReference type="CDD" id="cd00077">
    <property type="entry name" value="HDc"/>
    <property type="match status" value="1"/>
</dbReference>
<evidence type="ECO:0000313" key="7">
    <source>
        <dbReference type="Proteomes" id="UP000825002"/>
    </source>
</evidence>
<dbReference type="EMBL" id="JAIFTH010000251">
    <property type="protein sequence ID" value="KAG9510037.1"/>
    <property type="molecule type" value="Genomic_DNA"/>
</dbReference>